<dbReference type="InterPro" id="IPR044929">
    <property type="entry name" value="DNA/RNA_non-sp_Endonuclease_sf"/>
</dbReference>
<evidence type="ECO:0000259" key="2">
    <source>
        <dbReference type="SMART" id="SM00892"/>
    </source>
</evidence>
<evidence type="ECO:0000313" key="3">
    <source>
        <dbReference type="EMBL" id="AXN35187.1"/>
    </source>
</evidence>
<evidence type="ECO:0000313" key="4">
    <source>
        <dbReference type="EMBL" id="WDC91431.1"/>
    </source>
</evidence>
<proteinExistence type="predicted"/>
<feature type="domain" description="DNA/RNA non-specific endonuclease/pyrophosphatase/phosphodiesterase" evidence="2">
    <location>
        <begin position="75"/>
        <end position="251"/>
    </location>
</feature>
<dbReference type="Gene3D" id="3.40.570.10">
    <property type="entry name" value="Extracellular Endonuclease, subunit A"/>
    <property type="match status" value="1"/>
</dbReference>
<evidence type="ECO:0000256" key="1">
    <source>
        <dbReference type="SAM" id="SignalP"/>
    </source>
</evidence>
<reference evidence="3 5" key="1">
    <citation type="submission" date="2018-07" db="EMBL/GenBank/DDBJ databases">
        <title>Lactobacillus curvatus genome sequence.</title>
        <authorList>
            <person name="Prechtl R."/>
        </authorList>
    </citation>
    <scope>NUCLEOTIDE SEQUENCE [LARGE SCALE GENOMIC DNA]</scope>
    <source>
        <strain evidence="3 5">TMW 1.1928</strain>
    </source>
</reference>
<dbReference type="GO" id="GO:0003676">
    <property type="term" value="F:nucleic acid binding"/>
    <property type="evidence" value="ECO:0007669"/>
    <property type="project" value="InterPro"/>
</dbReference>
<evidence type="ECO:0000313" key="6">
    <source>
        <dbReference type="Proteomes" id="UP001215533"/>
    </source>
</evidence>
<feature type="signal peptide" evidence="1">
    <location>
        <begin position="1"/>
        <end position="22"/>
    </location>
</feature>
<name>A0A1B2A5D0_LATCU</name>
<keyword evidence="1" id="KW-0732">Signal</keyword>
<gene>
    <name evidence="3" type="ORF">DT351_01905</name>
    <name evidence="4" type="ORF">PSR33_04300</name>
</gene>
<dbReference type="GO" id="GO:0004519">
    <property type="term" value="F:endonuclease activity"/>
    <property type="evidence" value="ECO:0007669"/>
    <property type="project" value="UniProtKB-KW"/>
</dbReference>
<keyword evidence="4" id="KW-0255">Endonuclease</keyword>
<dbReference type="GO" id="GO:0046872">
    <property type="term" value="F:metal ion binding"/>
    <property type="evidence" value="ECO:0007669"/>
    <property type="project" value="InterPro"/>
</dbReference>
<dbReference type="Proteomes" id="UP001215533">
    <property type="component" value="Chromosome"/>
</dbReference>
<dbReference type="Pfam" id="PF01223">
    <property type="entry name" value="Endonuclease_NS"/>
    <property type="match status" value="1"/>
</dbReference>
<dbReference type="Proteomes" id="UP000257607">
    <property type="component" value="Chromosome"/>
</dbReference>
<organism evidence="4 6">
    <name type="scientific">Latilactobacillus curvatus</name>
    <name type="common">Lactobacillus curvatus</name>
    <dbReference type="NCBI Taxonomy" id="28038"/>
    <lineage>
        <taxon>Bacteria</taxon>
        <taxon>Bacillati</taxon>
        <taxon>Bacillota</taxon>
        <taxon>Bacilli</taxon>
        <taxon>Lactobacillales</taxon>
        <taxon>Lactobacillaceae</taxon>
        <taxon>Latilactobacillus</taxon>
    </lineage>
</organism>
<dbReference type="GO" id="GO:0016787">
    <property type="term" value="F:hydrolase activity"/>
    <property type="evidence" value="ECO:0007669"/>
    <property type="project" value="InterPro"/>
</dbReference>
<dbReference type="InterPro" id="IPR001604">
    <property type="entry name" value="Endo_G_ENPP1-like_dom"/>
</dbReference>
<dbReference type="SMART" id="SM00892">
    <property type="entry name" value="Endonuclease_NS"/>
    <property type="match status" value="1"/>
</dbReference>
<feature type="chain" id="PRO_5041795806" evidence="1">
    <location>
        <begin position="23"/>
        <end position="268"/>
    </location>
</feature>
<dbReference type="OrthoDB" id="9783680at2"/>
<dbReference type="RefSeq" id="WP_004270275.1">
    <property type="nucleotide sequence ID" value="NZ_CABIVZ010000010.1"/>
</dbReference>
<accession>A0A1B2A5D0</accession>
<keyword evidence="4" id="KW-0378">Hydrolase</keyword>
<protein>
    <submittedName>
        <fullName evidence="4">DNA/RNA non-specific endonuclease</fullName>
    </submittedName>
</protein>
<dbReference type="AlphaFoldDB" id="A0A1B2A5D0"/>
<dbReference type="PROSITE" id="PS51257">
    <property type="entry name" value="PROKAR_LIPOPROTEIN"/>
    <property type="match status" value="1"/>
</dbReference>
<dbReference type="EMBL" id="CP031003">
    <property type="protein sequence ID" value="AXN35187.1"/>
    <property type="molecule type" value="Genomic_DNA"/>
</dbReference>
<reference evidence="4" key="2">
    <citation type="submission" date="2023-02" db="EMBL/GenBank/DDBJ databases">
        <title>Complete genome sequence of Lactobacillus curvatus CACC879 isolated from Pig feces.</title>
        <authorList>
            <person name="Park S."/>
            <person name="Park M.A."/>
            <person name="Kim D.-H."/>
            <person name="Kim Y."/>
        </authorList>
    </citation>
    <scope>NUCLEOTIDE SEQUENCE</scope>
    <source>
        <strain evidence="4">CACC879</strain>
    </source>
</reference>
<keyword evidence="4" id="KW-0540">Nuclease</keyword>
<evidence type="ECO:0000313" key="5">
    <source>
        <dbReference type="Proteomes" id="UP000257607"/>
    </source>
</evidence>
<sequence>MFKKYLLVGLSLTMLALGGCQATQSSQPTHENAPTIANKKQVKKTTAILAEKTFKSGDNAYLEVNHNKSTLDVRQWQTERIKYGALDGLNRTTTNTAFLSKETLGRSNTRHRQTWQPTGWHNQPVMIDGQRVFPESRGHLIAYAISFNFNRDGVFQKGELGSSNNPKNLATQTVFSNQRTMQIFEDQVRQALTQNKKVIYQVTTVFRGDELMPRGYWVQAISTDKKLNFNAYVWNVQPKMQFDYATGRGHYDGSMAVVDQYAGNPYQN</sequence>
<dbReference type="EMBL" id="CP117683">
    <property type="protein sequence ID" value="WDC91431.1"/>
    <property type="molecule type" value="Genomic_DNA"/>
</dbReference>